<dbReference type="Proteomes" id="UP001153148">
    <property type="component" value="Unassembled WGS sequence"/>
</dbReference>
<feature type="compositionally biased region" description="Polar residues" evidence="1">
    <location>
        <begin position="26"/>
        <end position="46"/>
    </location>
</feature>
<organism evidence="2 3">
    <name type="scientific">Timema podura</name>
    <name type="common">Walking stick</name>
    <dbReference type="NCBI Taxonomy" id="61482"/>
    <lineage>
        <taxon>Eukaryota</taxon>
        <taxon>Metazoa</taxon>
        <taxon>Ecdysozoa</taxon>
        <taxon>Arthropoda</taxon>
        <taxon>Hexapoda</taxon>
        <taxon>Insecta</taxon>
        <taxon>Pterygota</taxon>
        <taxon>Neoptera</taxon>
        <taxon>Polyneoptera</taxon>
        <taxon>Phasmatodea</taxon>
        <taxon>Timematodea</taxon>
        <taxon>Timematoidea</taxon>
        <taxon>Timematidae</taxon>
        <taxon>Timema</taxon>
    </lineage>
</organism>
<evidence type="ECO:0000313" key="2">
    <source>
        <dbReference type="EMBL" id="CAG2066873.1"/>
    </source>
</evidence>
<evidence type="ECO:0000256" key="1">
    <source>
        <dbReference type="SAM" id="MobiDB-lite"/>
    </source>
</evidence>
<dbReference type="EMBL" id="CAJPIN010060059">
    <property type="protein sequence ID" value="CAG2066873.1"/>
    <property type="molecule type" value="Genomic_DNA"/>
</dbReference>
<accession>A0ABN7PJL2</accession>
<keyword evidence="3" id="KW-1185">Reference proteome</keyword>
<feature type="compositionally biased region" description="Polar residues" evidence="1">
    <location>
        <begin position="72"/>
        <end position="84"/>
    </location>
</feature>
<reference evidence="2" key="1">
    <citation type="submission" date="2021-03" db="EMBL/GenBank/DDBJ databases">
        <authorList>
            <person name="Tran Van P."/>
        </authorList>
    </citation>
    <scope>NUCLEOTIDE SEQUENCE</scope>
</reference>
<feature type="region of interest" description="Disordered" evidence="1">
    <location>
        <begin position="21"/>
        <end position="99"/>
    </location>
</feature>
<proteinExistence type="predicted"/>
<protein>
    <submittedName>
        <fullName evidence="2">Uncharacterized protein</fullName>
    </submittedName>
</protein>
<sequence length="99" mass="10841">MMPLKRSMLAFQPYDVLRMTFHSGDASDSSGLKQSIDVTGKTQQSILERGGQREGRGKPTANQRARERGHVTKSSQTASRSKVNGQIVLKRPPSSSTPN</sequence>
<name>A0ABN7PJL2_TIMPD</name>
<gene>
    <name evidence="2" type="ORF">TPAB3V08_LOCUS13816</name>
</gene>
<evidence type="ECO:0000313" key="3">
    <source>
        <dbReference type="Proteomes" id="UP001153148"/>
    </source>
</evidence>
<comment type="caution">
    <text evidence="2">The sequence shown here is derived from an EMBL/GenBank/DDBJ whole genome shotgun (WGS) entry which is preliminary data.</text>
</comment>